<dbReference type="Gene3D" id="3.30.390.30">
    <property type="match status" value="1"/>
</dbReference>
<dbReference type="InterPro" id="IPR036188">
    <property type="entry name" value="FAD/NAD-bd_sf"/>
</dbReference>
<feature type="domain" description="Pyridine nucleotide-disulphide oxidoreductase dimerisation" evidence="7">
    <location>
        <begin position="334"/>
        <end position="428"/>
    </location>
</feature>
<evidence type="ECO:0000256" key="5">
    <source>
        <dbReference type="ARBA" id="ARBA00023002"/>
    </source>
</evidence>
<dbReference type="PRINTS" id="PR00411">
    <property type="entry name" value="PNDRDTASEI"/>
</dbReference>
<accession>A0ABT9CFT4</accession>
<evidence type="ECO:0000256" key="2">
    <source>
        <dbReference type="ARBA" id="ARBA00009130"/>
    </source>
</evidence>
<comment type="cofactor">
    <cofactor evidence="1">
        <name>FAD</name>
        <dbReference type="ChEBI" id="CHEBI:57692"/>
    </cofactor>
</comment>
<dbReference type="SUPFAM" id="SSF51905">
    <property type="entry name" value="FAD/NAD(P)-binding domain"/>
    <property type="match status" value="1"/>
</dbReference>
<organism evidence="9 10">
    <name type="scientific">Paenibacillus lacisoli</name>
    <dbReference type="NCBI Taxonomy" id="3064525"/>
    <lineage>
        <taxon>Bacteria</taxon>
        <taxon>Bacillati</taxon>
        <taxon>Bacillota</taxon>
        <taxon>Bacilli</taxon>
        <taxon>Bacillales</taxon>
        <taxon>Paenibacillaceae</taxon>
        <taxon>Paenibacillus</taxon>
    </lineage>
</organism>
<dbReference type="Pfam" id="PF07992">
    <property type="entry name" value="Pyr_redox_2"/>
    <property type="match status" value="1"/>
</dbReference>
<keyword evidence="4" id="KW-0274">FAD</keyword>
<evidence type="ECO:0000313" key="9">
    <source>
        <dbReference type="EMBL" id="MDO7906463.1"/>
    </source>
</evidence>
<proteinExistence type="inferred from homology"/>
<dbReference type="InterPro" id="IPR050260">
    <property type="entry name" value="FAD-bd_OxRdtase"/>
</dbReference>
<dbReference type="InterPro" id="IPR016156">
    <property type="entry name" value="FAD/NAD-linked_Rdtase_dimer_sf"/>
</dbReference>
<evidence type="ECO:0000256" key="3">
    <source>
        <dbReference type="ARBA" id="ARBA00022630"/>
    </source>
</evidence>
<dbReference type="InterPro" id="IPR023753">
    <property type="entry name" value="FAD/NAD-binding_dom"/>
</dbReference>
<evidence type="ECO:0000259" key="7">
    <source>
        <dbReference type="Pfam" id="PF02852"/>
    </source>
</evidence>
<dbReference type="SUPFAM" id="SSF55424">
    <property type="entry name" value="FAD/NAD-linked reductases, dimerisation (C-terminal) domain"/>
    <property type="match status" value="1"/>
</dbReference>
<dbReference type="Gene3D" id="3.50.50.60">
    <property type="entry name" value="FAD/NAD(P)-binding domain"/>
    <property type="match status" value="2"/>
</dbReference>
<name>A0ABT9CFT4_9BACL</name>
<dbReference type="InterPro" id="IPR004099">
    <property type="entry name" value="Pyr_nucl-diS_OxRdtase_dimer"/>
</dbReference>
<gene>
    <name evidence="9" type="ORF">Q5741_08535</name>
</gene>
<evidence type="ECO:0000256" key="4">
    <source>
        <dbReference type="ARBA" id="ARBA00022827"/>
    </source>
</evidence>
<evidence type="ECO:0000313" key="10">
    <source>
        <dbReference type="Proteomes" id="UP001240171"/>
    </source>
</evidence>
<keyword evidence="6" id="KW-0676">Redox-active center</keyword>
<dbReference type="Proteomes" id="UP001240171">
    <property type="component" value="Unassembled WGS sequence"/>
</dbReference>
<keyword evidence="5" id="KW-0560">Oxidoreductase</keyword>
<evidence type="ECO:0000256" key="1">
    <source>
        <dbReference type="ARBA" id="ARBA00001974"/>
    </source>
</evidence>
<keyword evidence="10" id="KW-1185">Reference proteome</keyword>
<evidence type="ECO:0000256" key="6">
    <source>
        <dbReference type="ARBA" id="ARBA00023284"/>
    </source>
</evidence>
<comment type="similarity">
    <text evidence="2">Belongs to the class-III pyridine nucleotide-disulfide oxidoreductase family.</text>
</comment>
<protein>
    <submittedName>
        <fullName evidence="9">FAD-dependent oxidoreductase</fullName>
    </submittedName>
</protein>
<sequence length="454" mass="49791">MKVAVIGCTHAGTAAIVNTAKLYPEAEITVFERNDNISFLSCGIALYVGGVVKDPAGLFYSSPEQLAELGVDTRMRHEVTEVDTNSKTLKYCNLITEETGTYTYDKLIVTTGSWPIIPKLEGIKLDNILLSKNYNHSNTIIEKAKHAQKITVVGAGYIGVELVEAFQMNGKEVTLIDSADRILNKYLDTEFTDRIEDSLQKHGIKLALGETVERFEGAEGRVNKVITTKGEYESDLVILCIGFRPNTELLKGQADMLPNGALIVNDYMETSCPDVFAAGDSCAIHYNPTGKSAYIPLATNAVRMGTLVARNLVKPTIPYMGTQGTSGIKIYEDNIAGTGLTETSAADEGLNVEAVMIEDSYRPEFMPTAEKVLLKVIYEKESRRIVGAQLMSAVDLTQSINTISVCIQNRMTVDQLAFVDFFFQPHYNKPWNFLNSVGLQALPAAAKQQEPVMA</sequence>
<dbReference type="PANTHER" id="PTHR43429:SF1">
    <property type="entry name" value="NAD(P)H SULFUR OXIDOREDUCTASE (COA-DEPENDENT)"/>
    <property type="match status" value="1"/>
</dbReference>
<feature type="domain" description="FAD/NAD(P)-binding" evidence="8">
    <location>
        <begin position="1"/>
        <end position="305"/>
    </location>
</feature>
<evidence type="ECO:0000259" key="8">
    <source>
        <dbReference type="Pfam" id="PF07992"/>
    </source>
</evidence>
<dbReference type="EMBL" id="JAUQTB010000003">
    <property type="protein sequence ID" value="MDO7906463.1"/>
    <property type="molecule type" value="Genomic_DNA"/>
</dbReference>
<comment type="caution">
    <text evidence="9">The sequence shown here is derived from an EMBL/GenBank/DDBJ whole genome shotgun (WGS) entry which is preliminary data.</text>
</comment>
<reference evidence="9 10" key="1">
    <citation type="submission" date="2023-07" db="EMBL/GenBank/DDBJ databases">
        <title>Paenibacillus sp. JX-17 nov. isolated from soil.</title>
        <authorList>
            <person name="Wan Y."/>
            <person name="Liu B."/>
        </authorList>
    </citation>
    <scope>NUCLEOTIDE SEQUENCE [LARGE SCALE GENOMIC DNA]</scope>
    <source>
        <strain evidence="9 10">JX-17</strain>
    </source>
</reference>
<dbReference type="RefSeq" id="WP_305023655.1">
    <property type="nucleotide sequence ID" value="NZ_JAUQTB010000003.1"/>
</dbReference>
<keyword evidence="3" id="KW-0285">Flavoprotein</keyword>
<dbReference type="Pfam" id="PF02852">
    <property type="entry name" value="Pyr_redox_dim"/>
    <property type="match status" value="1"/>
</dbReference>
<dbReference type="PANTHER" id="PTHR43429">
    <property type="entry name" value="PYRIDINE NUCLEOTIDE-DISULFIDE OXIDOREDUCTASE DOMAIN-CONTAINING"/>
    <property type="match status" value="1"/>
</dbReference>
<dbReference type="PRINTS" id="PR00368">
    <property type="entry name" value="FADPNR"/>
</dbReference>